<evidence type="ECO:0000256" key="9">
    <source>
        <dbReference type="PROSITE-ProRule" id="PRU00524"/>
    </source>
</evidence>
<dbReference type="InterPro" id="IPR017938">
    <property type="entry name" value="Riboflavin_synthase-like_b-brl"/>
</dbReference>
<comment type="pathway">
    <text evidence="2">Cofactor biosynthesis; riboflavin biosynthesis; riboflavin from 2-hydroxy-3-oxobutyl phosphate and 5-amino-6-(D-ribitylamino)uracil: step 2/2.</text>
</comment>
<evidence type="ECO:0000313" key="11">
    <source>
        <dbReference type="EMBL" id="OQX90171.1"/>
    </source>
</evidence>
<dbReference type="Proteomes" id="UP000192611">
    <property type="component" value="Unassembled WGS sequence"/>
</dbReference>
<evidence type="ECO:0000313" key="12">
    <source>
        <dbReference type="Proteomes" id="UP000192611"/>
    </source>
</evidence>
<keyword evidence="6" id="KW-0808">Transferase</keyword>
<dbReference type="InterPro" id="IPR026017">
    <property type="entry name" value="Lumazine-bd_dom"/>
</dbReference>
<dbReference type="PIRSF" id="PIRSF000498">
    <property type="entry name" value="Riboflavin_syn_A"/>
    <property type="match status" value="1"/>
</dbReference>
<keyword evidence="7" id="KW-0677">Repeat</keyword>
<dbReference type="PROSITE" id="PS51177">
    <property type="entry name" value="LUMAZINE_BIND"/>
    <property type="match status" value="2"/>
</dbReference>
<dbReference type="CDD" id="cd00402">
    <property type="entry name" value="Riboflavin_synthase_like"/>
    <property type="match status" value="1"/>
</dbReference>
<evidence type="ECO:0000256" key="5">
    <source>
        <dbReference type="ARBA" id="ARBA00022619"/>
    </source>
</evidence>
<dbReference type="EMBL" id="NATQ01000094">
    <property type="protein sequence ID" value="OQX90171.1"/>
    <property type="molecule type" value="Genomic_DNA"/>
</dbReference>
<dbReference type="EC" id="2.5.1.9" evidence="3 8"/>
<evidence type="ECO:0000256" key="4">
    <source>
        <dbReference type="ARBA" id="ARBA00013950"/>
    </source>
</evidence>
<gene>
    <name evidence="11" type="ORF">B6D57_04560</name>
</gene>
<dbReference type="Gene3D" id="2.40.30.20">
    <property type="match status" value="2"/>
</dbReference>
<comment type="caution">
    <text evidence="11">The sequence shown here is derived from an EMBL/GenBank/DDBJ whole genome shotgun (WGS) entry which is preliminary data.</text>
</comment>
<evidence type="ECO:0000256" key="7">
    <source>
        <dbReference type="ARBA" id="ARBA00022737"/>
    </source>
</evidence>
<feature type="repeat" description="Lumazine-binding" evidence="9">
    <location>
        <begin position="97"/>
        <end position="193"/>
    </location>
</feature>
<evidence type="ECO:0000256" key="3">
    <source>
        <dbReference type="ARBA" id="ARBA00012827"/>
    </source>
</evidence>
<protein>
    <recommendedName>
        <fullName evidence="4 8">Riboflavin synthase</fullName>
        <ecNumber evidence="3 8">2.5.1.9</ecNumber>
    </recommendedName>
</protein>
<dbReference type="PANTHER" id="PTHR21098:SF0">
    <property type="entry name" value="RIBOFLAVIN SYNTHASE"/>
    <property type="match status" value="1"/>
</dbReference>
<dbReference type="SUPFAM" id="SSF63380">
    <property type="entry name" value="Riboflavin synthase domain-like"/>
    <property type="match status" value="2"/>
</dbReference>
<evidence type="ECO:0000256" key="2">
    <source>
        <dbReference type="ARBA" id="ARBA00004887"/>
    </source>
</evidence>
<feature type="repeat" description="Lumazine-binding" evidence="9">
    <location>
        <begin position="1"/>
        <end position="96"/>
    </location>
</feature>
<dbReference type="AlphaFoldDB" id="A0A1W9S000"/>
<keyword evidence="5" id="KW-0686">Riboflavin biosynthesis</keyword>
<evidence type="ECO:0000256" key="1">
    <source>
        <dbReference type="ARBA" id="ARBA00002803"/>
    </source>
</evidence>
<organism evidence="11 12">
    <name type="scientific">Candidatus Coatesbacteria bacterium 4484_99</name>
    <dbReference type="NCBI Taxonomy" id="1970774"/>
    <lineage>
        <taxon>Bacteria</taxon>
        <taxon>Candidatus Coatesiibacteriota</taxon>
    </lineage>
</organism>
<dbReference type="PANTHER" id="PTHR21098">
    <property type="entry name" value="RIBOFLAVIN SYNTHASE ALPHA CHAIN"/>
    <property type="match status" value="1"/>
</dbReference>
<name>A0A1W9S000_9BACT</name>
<dbReference type="GO" id="GO:0004746">
    <property type="term" value="F:riboflavin synthase activity"/>
    <property type="evidence" value="ECO:0007669"/>
    <property type="project" value="UniProtKB-UniRule"/>
</dbReference>
<accession>A0A1W9S000</accession>
<dbReference type="InterPro" id="IPR023366">
    <property type="entry name" value="ATP_synth_asu-like_sf"/>
</dbReference>
<feature type="domain" description="Lumazine-binding" evidence="10">
    <location>
        <begin position="1"/>
        <end position="96"/>
    </location>
</feature>
<dbReference type="NCBIfam" id="TIGR00187">
    <property type="entry name" value="ribE"/>
    <property type="match status" value="1"/>
</dbReference>
<dbReference type="Pfam" id="PF00677">
    <property type="entry name" value="Lum_binding"/>
    <property type="match status" value="2"/>
</dbReference>
<dbReference type="FunFam" id="2.40.30.20:FF:000004">
    <property type="entry name" value="Riboflavin synthase, alpha subunit"/>
    <property type="match status" value="1"/>
</dbReference>
<sequence>MFSGIIEKMGRVVNIRLHQDGFYMVVKPTNGVMEVGEGESVAISGACLTVTGVMDKGFEVFISSETIERTWFENLRVDLMVNIERPLKIGDGLSGHIVLGHIDDTGVVKQIINSGRLRELIIQTNRELMRFIVYKGSITIDGVSLTVKETSDDNFSVVLIPYTIANTTLGHLRVGDRVNIEVDAVARYINAMVGNGKEETEERGITISFLREHGFLEEN</sequence>
<evidence type="ECO:0000259" key="10">
    <source>
        <dbReference type="PROSITE" id="PS51177"/>
    </source>
</evidence>
<evidence type="ECO:0000256" key="6">
    <source>
        <dbReference type="ARBA" id="ARBA00022679"/>
    </source>
</evidence>
<feature type="domain" description="Lumazine-binding" evidence="10">
    <location>
        <begin position="97"/>
        <end position="193"/>
    </location>
</feature>
<reference evidence="12" key="1">
    <citation type="submission" date="2017-03" db="EMBL/GenBank/DDBJ databases">
        <title>Novel pathways for hydrocarbon cycling and metabolic interdependencies in hydrothermal sediment communities.</title>
        <authorList>
            <person name="Dombrowski N."/>
            <person name="Seitz K."/>
            <person name="Teske A."/>
            <person name="Baker B."/>
        </authorList>
    </citation>
    <scope>NUCLEOTIDE SEQUENCE [LARGE SCALE GENOMIC DNA]</scope>
</reference>
<proteinExistence type="predicted"/>
<dbReference type="GO" id="GO:0009231">
    <property type="term" value="P:riboflavin biosynthetic process"/>
    <property type="evidence" value="ECO:0007669"/>
    <property type="project" value="UniProtKB-KW"/>
</dbReference>
<dbReference type="InterPro" id="IPR001783">
    <property type="entry name" value="Lumazine-bd"/>
</dbReference>
<comment type="function">
    <text evidence="1">Catalyzes the dismutation of two molecules of 6,7-dimethyl-8-ribityllumazine, resulting in the formation of riboflavin and 5-amino-6-(D-ribitylamino)uracil.</text>
</comment>
<evidence type="ECO:0000256" key="8">
    <source>
        <dbReference type="NCBIfam" id="TIGR00187"/>
    </source>
</evidence>
<dbReference type="NCBIfam" id="NF006767">
    <property type="entry name" value="PRK09289.1"/>
    <property type="match status" value="1"/>
</dbReference>